<dbReference type="PRINTS" id="PR00633">
    <property type="entry name" value="RCCNDNSATION"/>
</dbReference>
<dbReference type="OrthoDB" id="21416at2759"/>
<dbReference type="Proteomes" id="UP000030762">
    <property type="component" value="Unassembled WGS sequence"/>
</dbReference>
<evidence type="ECO:0000259" key="5">
    <source>
        <dbReference type="Pfam" id="PF25390"/>
    </source>
</evidence>
<dbReference type="SMART" id="SM00248">
    <property type="entry name" value="ANK"/>
    <property type="match status" value="2"/>
</dbReference>
<dbReference type="PANTHER" id="PTHR22872:SF2">
    <property type="entry name" value="INHIBITOR OF BRUTON TYROSINE KINASE"/>
    <property type="match status" value="1"/>
</dbReference>
<dbReference type="EMBL" id="JH767148">
    <property type="protein sequence ID" value="EQC36265.1"/>
    <property type="molecule type" value="Genomic_DNA"/>
</dbReference>
<dbReference type="Pfam" id="PF12796">
    <property type="entry name" value="Ank_2"/>
    <property type="match status" value="1"/>
</dbReference>
<feature type="repeat" description="RCC1" evidence="3">
    <location>
        <begin position="315"/>
        <end position="383"/>
    </location>
</feature>
<dbReference type="InterPro" id="IPR036770">
    <property type="entry name" value="Ankyrin_rpt-contain_sf"/>
</dbReference>
<evidence type="ECO:0000256" key="4">
    <source>
        <dbReference type="SAM" id="MobiDB-lite"/>
    </source>
</evidence>
<feature type="repeat" description="RCC1" evidence="3">
    <location>
        <begin position="155"/>
        <end position="207"/>
    </location>
</feature>
<name>T0QQS6_SAPDV</name>
<gene>
    <name evidence="6" type="ORF">SDRG_06370</name>
</gene>
<dbReference type="Pfam" id="PF25390">
    <property type="entry name" value="WD40_RLD"/>
    <property type="match status" value="1"/>
</dbReference>
<protein>
    <recommendedName>
        <fullName evidence="5">RCC1-like domain-containing protein</fullName>
    </recommendedName>
</protein>
<feature type="region of interest" description="Disordered" evidence="4">
    <location>
        <begin position="934"/>
        <end position="972"/>
    </location>
</feature>
<feature type="region of interest" description="Disordered" evidence="4">
    <location>
        <begin position="756"/>
        <end position="794"/>
    </location>
</feature>
<dbReference type="RefSeq" id="XP_008610371.1">
    <property type="nucleotide sequence ID" value="XM_008612149.1"/>
</dbReference>
<dbReference type="SUPFAM" id="SSF50985">
    <property type="entry name" value="RCC1/BLIP-II"/>
    <property type="match status" value="2"/>
</dbReference>
<dbReference type="PROSITE" id="PS50088">
    <property type="entry name" value="ANK_REPEAT"/>
    <property type="match status" value="2"/>
</dbReference>
<keyword evidence="7" id="KW-1185">Reference proteome</keyword>
<dbReference type="eggNOG" id="KOG1426">
    <property type="taxonomic scope" value="Eukaryota"/>
</dbReference>
<dbReference type="PROSITE" id="PS00626">
    <property type="entry name" value="RCC1_2"/>
    <property type="match status" value="1"/>
</dbReference>
<dbReference type="InterPro" id="IPR051625">
    <property type="entry name" value="Signaling_Regulatory_Domain"/>
</dbReference>
<dbReference type="InterPro" id="IPR011333">
    <property type="entry name" value="SKP1/BTB/POZ_sf"/>
</dbReference>
<dbReference type="AlphaFoldDB" id="T0QQS6"/>
<reference evidence="6 7" key="1">
    <citation type="submission" date="2012-04" db="EMBL/GenBank/DDBJ databases">
        <title>The Genome Sequence of Saprolegnia declina VS20.</title>
        <authorList>
            <consortium name="The Broad Institute Genome Sequencing Platform"/>
            <person name="Russ C."/>
            <person name="Nusbaum C."/>
            <person name="Tyler B."/>
            <person name="van West P."/>
            <person name="Dieguez-Uribeondo J."/>
            <person name="de Bruijn I."/>
            <person name="Tripathy S."/>
            <person name="Jiang R."/>
            <person name="Young S.K."/>
            <person name="Zeng Q."/>
            <person name="Gargeya S."/>
            <person name="Fitzgerald M."/>
            <person name="Haas B."/>
            <person name="Abouelleil A."/>
            <person name="Alvarado L."/>
            <person name="Arachchi H.M."/>
            <person name="Berlin A."/>
            <person name="Chapman S.B."/>
            <person name="Goldberg J."/>
            <person name="Griggs A."/>
            <person name="Gujja S."/>
            <person name="Hansen M."/>
            <person name="Howarth C."/>
            <person name="Imamovic A."/>
            <person name="Larimer J."/>
            <person name="McCowen C."/>
            <person name="Montmayeur A."/>
            <person name="Murphy C."/>
            <person name="Neiman D."/>
            <person name="Pearson M."/>
            <person name="Priest M."/>
            <person name="Roberts A."/>
            <person name="Saif S."/>
            <person name="Shea T."/>
            <person name="Sisk P."/>
            <person name="Sykes S."/>
            <person name="Wortman J."/>
            <person name="Nusbaum C."/>
            <person name="Birren B."/>
        </authorList>
    </citation>
    <scope>NUCLEOTIDE SEQUENCE [LARGE SCALE GENOMIC DNA]</scope>
    <source>
        <strain evidence="6 7">VS20</strain>
    </source>
</reference>
<dbReference type="InterPro" id="IPR000408">
    <property type="entry name" value="Reg_chr_condens"/>
</dbReference>
<evidence type="ECO:0000256" key="3">
    <source>
        <dbReference type="PROSITE-ProRule" id="PRU00235"/>
    </source>
</evidence>
<evidence type="ECO:0000313" key="6">
    <source>
        <dbReference type="EMBL" id="EQC36265.1"/>
    </source>
</evidence>
<sequence length="972" mass="105162">MLRKTSVFESRATMVDAARPATKSDVNIWAATVANDYATVERLLRDGVAANERNSLGETALHLAASRGYDDLLSLLLRHGGSPHLHDKESGYTPLHRSLLHDHINTSLLLLNAGAHLTVEESSAVVDHDGLAPMDLLSTKLSATYPHQLASARGGEIYTFGKVDFQLGYHLPHGDEQVMPRRVKLPPQTDIVQVAAARYHTLVVSSSGDCFSWGFGKGGRLGTGTEFNCIHPVPVHFPQRAVLKVAAGENHSLALTTGGQLFSWGSNSFGQLGFPLKLTSAASRLSPKRIDAFKGVVVVDIAASSVHSVALTESGHVFTWGSNKKGQLGRKDGFGTDQGFSSPKRVDALLPNHAHSAVLGDVTHVAAVKVAVSCNHTCVVLNVEKETSAIVQGQVWQWGYNAYFPSQVLLRHVAKESRLRQHHHNLWVPRCQQHAISIADISCAAQHSIGLSTAGNVYTWGHGPGVQTPSINYVQLAHRAVSVCAAKEHCAVVLATGDVYTWGCGSLGHEGRNWQPVPKRVPRLKRASAVAAGPQHTVVLVAPDRPQLVPPANEELPTLASLCEQSLAAQLSLETVVKTYNHADAIYATALVSVCNEFARRNFDAVLDMAKDLEEFPIYLDEETAPRASAADALTPRAPSKSMRMPGATMAPHEVEKRLRTLGKRLRQIDDLEKLATWTDAQAEKLARKPFILDEIDILERHLEKVRATPPPPPPVASPEITVADASEIPDVVDTRPVAYAPSPEVVIVDPVPTLKGKRESPREKASKAHHPTEMAARKPTKEARKTEPKAKKTKTKFVPLDTFLLSTPAPPPMPKAVVAPVWNSPPQHRPINAPSTPAAKSGPTFALEAFVKTKGPKKPAPKQQSPMWGAVPAPVAVPSLTAIQSSQVVEVTQTWNLKENSWGLCQEENVKLEDVQTLALIEKLLAEDAAALAAMQQQHQPRPKTTSTHRSKTKANAFRTSKKASTSTQAA</sequence>
<proteinExistence type="predicted"/>
<dbReference type="SUPFAM" id="SSF48403">
    <property type="entry name" value="Ankyrin repeat"/>
    <property type="match status" value="1"/>
</dbReference>
<keyword evidence="2" id="KW-0040">ANK repeat</keyword>
<dbReference type="Gene3D" id="1.25.40.20">
    <property type="entry name" value="Ankyrin repeat-containing domain"/>
    <property type="match status" value="1"/>
</dbReference>
<organism evidence="6 7">
    <name type="scientific">Saprolegnia diclina (strain VS20)</name>
    <dbReference type="NCBI Taxonomy" id="1156394"/>
    <lineage>
        <taxon>Eukaryota</taxon>
        <taxon>Sar</taxon>
        <taxon>Stramenopiles</taxon>
        <taxon>Oomycota</taxon>
        <taxon>Saprolegniomycetes</taxon>
        <taxon>Saprolegniales</taxon>
        <taxon>Saprolegniaceae</taxon>
        <taxon>Saprolegnia</taxon>
    </lineage>
</organism>
<feature type="repeat" description="RCC1" evidence="3">
    <location>
        <begin position="497"/>
        <end position="543"/>
    </location>
</feature>
<feature type="repeat" description="RCC1" evidence="3">
    <location>
        <begin position="208"/>
        <end position="258"/>
    </location>
</feature>
<evidence type="ECO:0000256" key="1">
    <source>
        <dbReference type="ARBA" id="ARBA00022737"/>
    </source>
</evidence>
<dbReference type="GeneID" id="19947097"/>
<dbReference type="STRING" id="1156394.T0QQS6"/>
<feature type="compositionally biased region" description="Polar residues" evidence="4">
    <location>
        <begin position="936"/>
        <end position="947"/>
    </location>
</feature>
<dbReference type="VEuPathDB" id="FungiDB:SDRG_06370"/>
<feature type="repeat" description="ANK" evidence="2">
    <location>
        <begin position="90"/>
        <end position="122"/>
    </location>
</feature>
<feature type="compositionally biased region" description="Basic and acidic residues" evidence="4">
    <location>
        <begin position="757"/>
        <end position="791"/>
    </location>
</feature>
<dbReference type="Gene3D" id="3.30.710.10">
    <property type="entry name" value="Potassium Channel Kv1.1, Chain A"/>
    <property type="match status" value="1"/>
</dbReference>
<dbReference type="PROSITE" id="PS50012">
    <property type="entry name" value="RCC1_3"/>
    <property type="match status" value="5"/>
</dbReference>
<feature type="region of interest" description="Disordered" evidence="4">
    <location>
        <begin position="627"/>
        <end position="652"/>
    </location>
</feature>
<feature type="repeat" description="RCC1" evidence="3">
    <location>
        <begin position="259"/>
        <end position="314"/>
    </location>
</feature>
<dbReference type="PANTHER" id="PTHR22872">
    <property type="entry name" value="BTK-BINDING PROTEIN-RELATED"/>
    <property type="match status" value="1"/>
</dbReference>
<accession>T0QQS6</accession>
<evidence type="ECO:0000256" key="2">
    <source>
        <dbReference type="PROSITE-ProRule" id="PRU00023"/>
    </source>
</evidence>
<feature type="repeat" description="ANK" evidence="2">
    <location>
        <begin position="56"/>
        <end position="88"/>
    </location>
</feature>
<dbReference type="InterPro" id="IPR058923">
    <property type="entry name" value="RCC1-like_dom"/>
</dbReference>
<dbReference type="InterPro" id="IPR002110">
    <property type="entry name" value="Ankyrin_rpt"/>
</dbReference>
<keyword evidence="1" id="KW-0677">Repeat</keyword>
<evidence type="ECO:0000313" key="7">
    <source>
        <dbReference type="Proteomes" id="UP000030762"/>
    </source>
</evidence>
<feature type="domain" description="RCC1-like" evidence="5">
    <location>
        <begin position="139"/>
        <end position="360"/>
    </location>
</feature>
<dbReference type="InterPro" id="IPR009091">
    <property type="entry name" value="RCC1/BLIP-II"/>
</dbReference>
<dbReference type="Gene3D" id="2.130.10.30">
    <property type="entry name" value="Regulator of chromosome condensation 1/beta-lactamase-inhibitor protein II"/>
    <property type="match status" value="2"/>
</dbReference>
<dbReference type="PROSITE" id="PS50297">
    <property type="entry name" value="ANK_REP_REGION"/>
    <property type="match status" value="2"/>
</dbReference>
<dbReference type="InParanoid" id="T0QQS6"/>
<dbReference type="OMA" id="ATMAPHE"/>
<dbReference type="Pfam" id="PF00415">
    <property type="entry name" value="RCC1"/>
    <property type="match status" value="1"/>
</dbReference>